<proteinExistence type="predicted"/>
<comment type="caution">
    <text evidence="3">The sequence shown here is derived from an EMBL/GenBank/DDBJ whole genome shotgun (WGS) entry which is preliminary data.</text>
</comment>
<keyword evidence="4" id="KW-1185">Reference proteome</keyword>
<dbReference type="AlphaFoldDB" id="A0A9P5B365"/>
<feature type="region of interest" description="Disordered" evidence="1">
    <location>
        <begin position="41"/>
        <end position="96"/>
    </location>
</feature>
<organism evidence="3 4">
    <name type="scientific">Fusarium agapanthi</name>
    <dbReference type="NCBI Taxonomy" id="1803897"/>
    <lineage>
        <taxon>Eukaryota</taxon>
        <taxon>Fungi</taxon>
        <taxon>Dikarya</taxon>
        <taxon>Ascomycota</taxon>
        <taxon>Pezizomycotina</taxon>
        <taxon>Sordariomycetes</taxon>
        <taxon>Hypocreomycetidae</taxon>
        <taxon>Hypocreales</taxon>
        <taxon>Nectriaceae</taxon>
        <taxon>Fusarium</taxon>
        <taxon>Fusarium fujikuroi species complex</taxon>
    </lineage>
</organism>
<accession>A0A9P5B365</accession>
<reference evidence="3" key="1">
    <citation type="submission" date="2020-01" db="EMBL/GenBank/DDBJ databases">
        <title>Identification and distribution of gene clusters putatively required for synthesis of sphingolipid metabolism inhibitors in phylogenetically diverse species of the filamentous fungus Fusarium.</title>
        <authorList>
            <person name="Kim H.-S."/>
            <person name="Busman M."/>
            <person name="Brown D.W."/>
            <person name="Divon H."/>
            <person name="Uhlig S."/>
            <person name="Proctor R.H."/>
        </authorList>
    </citation>
    <scope>NUCLEOTIDE SEQUENCE</scope>
    <source>
        <strain evidence="3">NRRL 31653</strain>
    </source>
</reference>
<evidence type="ECO:0000313" key="3">
    <source>
        <dbReference type="EMBL" id="KAF4494922.1"/>
    </source>
</evidence>
<protein>
    <submittedName>
        <fullName evidence="3">Uncharacterized protein</fullName>
    </submittedName>
</protein>
<dbReference type="OrthoDB" id="5103216at2759"/>
<feature type="chain" id="PRO_5040418490" evidence="2">
    <location>
        <begin position="19"/>
        <end position="142"/>
    </location>
</feature>
<keyword evidence="2" id="KW-0732">Signal</keyword>
<name>A0A9P5B365_9HYPO</name>
<evidence type="ECO:0000256" key="1">
    <source>
        <dbReference type="SAM" id="MobiDB-lite"/>
    </source>
</evidence>
<evidence type="ECO:0000256" key="2">
    <source>
        <dbReference type="SAM" id="SignalP"/>
    </source>
</evidence>
<sequence>MVATRFLMLYMAAAVAVAGPCQPQSSPVVFSETALTTSLLETTSTPASSETLTSEPTSSTIIESSVTSAATTLASAETTTEAASTTTETAAPPQDITCPASHGQCFDAVTSLQEALVRLSRLLRTTAPAVGWVAGKKGACAQ</sequence>
<feature type="compositionally biased region" description="Low complexity" evidence="1">
    <location>
        <begin position="41"/>
        <end position="91"/>
    </location>
</feature>
<dbReference type="EMBL" id="LUFC02000708">
    <property type="protein sequence ID" value="KAF4494922.1"/>
    <property type="molecule type" value="Genomic_DNA"/>
</dbReference>
<dbReference type="Proteomes" id="UP000737391">
    <property type="component" value="Unassembled WGS sequence"/>
</dbReference>
<gene>
    <name evidence="3" type="ORF">FAGAP_8963</name>
</gene>
<evidence type="ECO:0000313" key="4">
    <source>
        <dbReference type="Proteomes" id="UP000737391"/>
    </source>
</evidence>
<feature type="signal peptide" evidence="2">
    <location>
        <begin position="1"/>
        <end position="18"/>
    </location>
</feature>